<proteinExistence type="inferred from homology"/>
<dbReference type="SUPFAM" id="SSF48264">
    <property type="entry name" value="Cytochrome P450"/>
    <property type="match status" value="1"/>
</dbReference>
<protein>
    <submittedName>
        <fullName evidence="14">Uncharacterized protein</fullName>
    </submittedName>
</protein>
<evidence type="ECO:0000256" key="8">
    <source>
        <dbReference type="ARBA" id="ARBA00023004"/>
    </source>
</evidence>
<keyword evidence="9 12" id="KW-0503">Monooxygenase</keyword>
<dbReference type="Pfam" id="PF00067">
    <property type="entry name" value="p450"/>
    <property type="match status" value="1"/>
</dbReference>
<evidence type="ECO:0000256" key="12">
    <source>
        <dbReference type="RuleBase" id="RU000461"/>
    </source>
</evidence>
<keyword evidence="5 11" id="KW-0479">Metal-binding</keyword>
<comment type="cofactor">
    <cofactor evidence="11">
        <name>heme</name>
        <dbReference type="ChEBI" id="CHEBI:30413"/>
    </cofactor>
</comment>
<dbReference type="PRINTS" id="PR00463">
    <property type="entry name" value="EP450I"/>
</dbReference>
<name>A0A843X154_COLES</name>
<evidence type="ECO:0000313" key="14">
    <source>
        <dbReference type="EMBL" id="MQM12978.1"/>
    </source>
</evidence>
<gene>
    <name evidence="14" type="ORF">Taro_045897</name>
</gene>
<evidence type="ECO:0000256" key="10">
    <source>
        <dbReference type="ARBA" id="ARBA00023136"/>
    </source>
</evidence>
<dbReference type="GO" id="GO:0016705">
    <property type="term" value="F:oxidoreductase activity, acting on paired donors, with incorporation or reduction of molecular oxygen"/>
    <property type="evidence" value="ECO:0007669"/>
    <property type="project" value="InterPro"/>
</dbReference>
<dbReference type="InterPro" id="IPR050665">
    <property type="entry name" value="Cytochrome_P450_Monooxygen"/>
</dbReference>
<evidence type="ECO:0000256" key="5">
    <source>
        <dbReference type="ARBA" id="ARBA00022723"/>
    </source>
</evidence>
<keyword evidence="6 13" id="KW-1133">Transmembrane helix</keyword>
<evidence type="ECO:0000256" key="9">
    <source>
        <dbReference type="ARBA" id="ARBA00023033"/>
    </source>
</evidence>
<dbReference type="PANTHER" id="PTHR24282">
    <property type="entry name" value="CYTOCHROME P450 FAMILY MEMBER"/>
    <property type="match status" value="1"/>
</dbReference>
<dbReference type="AlphaFoldDB" id="A0A843X154"/>
<dbReference type="InterPro" id="IPR036396">
    <property type="entry name" value="Cyt_P450_sf"/>
</dbReference>
<dbReference type="EMBL" id="NMUH01005517">
    <property type="protein sequence ID" value="MQM12978.1"/>
    <property type="molecule type" value="Genomic_DNA"/>
</dbReference>
<evidence type="ECO:0000256" key="13">
    <source>
        <dbReference type="SAM" id="Phobius"/>
    </source>
</evidence>
<dbReference type="PROSITE" id="PS00086">
    <property type="entry name" value="CYTOCHROME_P450"/>
    <property type="match status" value="1"/>
</dbReference>
<comment type="subcellular location">
    <subcellularLocation>
        <location evidence="1">Membrane</location>
    </subcellularLocation>
</comment>
<dbReference type="PANTHER" id="PTHR24282:SF255">
    <property type="entry name" value="CYTOCHROME P450 72A11-RELATED"/>
    <property type="match status" value="1"/>
</dbReference>
<accession>A0A843X154</accession>
<evidence type="ECO:0000256" key="7">
    <source>
        <dbReference type="ARBA" id="ARBA00023002"/>
    </source>
</evidence>
<evidence type="ECO:0000256" key="3">
    <source>
        <dbReference type="ARBA" id="ARBA00022617"/>
    </source>
</evidence>
<keyword evidence="8 11" id="KW-0408">Iron</keyword>
<dbReference type="InterPro" id="IPR001128">
    <property type="entry name" value="Cyt_P450"/>
</dbReference>
<evidence type="ECO:0000256" key="2">
    <source>
        <dbReference type="ARBA" id="ARBA00010617"/>
    </source>
</evidence>
<evidence type="ECO:0000256" key="4">
    <source>
        <dbReference type="ARBA" id="ARBA00022692"/>
    </source>
</evidence>
<keyword evidence="3 11" id="KW-0349">Heme</keyword>
<feature type="transmembrane region" description="Helical" evidence="13">
    <location>
        <begin position="13"/>
        <end position="34"/>
    </location>
</feature>
<reference evidence="14" key="1">
    <citation type="submission" date="2017-07" db="EMBL/GenBank/DDBJ databases">
        <title>Taro Niue Genome Assembly and Annotation.</title>
        <authorList>
            <person name="Atibalentja N."/>
            <person name="Keating K."/>
            <person name="Fields C.J."/>
        </authorList>
    </citation>
    <scope>NUCLEOTIDE SEQUENCE</scope>
    <source>
        <strain evidence="14">Niue_2</strain>
        <tissue evidence="14">Leaf</tissue>
    </source>
</reference>
<evidence type="ECO:0000256" key="1">
    <source>
        <dbReference type="ARBA" id="ARBA00004370"/>
    </source>
</evidence>
<feature type="binding site" description="axial binding residue" evidence="11">
    <location>
        <position position="380"/>
    </location>
    <ligand>
        <name>heme</name>
        <dbReference type="ChEBI" id="CHEBI:30413"/>
    </ligand>
    <ligandPart>
        <name>Fe</name>
        <dbReference type="ChEBI" id="CHEBI:18248"/>
    </ligandPart>
</feature>
<sequence>MMGDAYLVDGFPWVWRGLVLLLVGWVAMQVVRAVRWVWWTPRRLERALREQGIDGKPYRFLFGDIGESTRLTNEAKLKPMRSSSHDITPRVAPLQHLTMIAHEGACELDVWPELQNFTRDVISRTAFGSSYEEGRRIFQLQEEIIEIAIQSLKILSVPGYRYLPTKRNQRLREIAKEVDGLLREIVMKREKALQSAGNASTDDLLSLLLESNLTHFQVNGCSKQFKMTTKDVIEECKLFYFAGQETTSVLLTWAMVVLSMHTDWQDRARSEVLQVFGRNRPDYDGLSQLKTVTMILYEVLRLYPPATLLVRSTNKTMKLGEYTFPPGVHFILPILFIHHDPEFWGEDANEFNPERFANGVSKASKNQVAFFPFGGGPRVCIGQSFAMTEAKMGLATILQHFSFELSPAYAHAPCTVATLHPQHGAQLVLRKL</sequence>
<dbReference type="GO" id="GO:0016020">
    <property type="term" value="C:membrane"/>
    <property type="evidence" value="ECO:0007669"/>
    <property type="project" value="UniProtKB-SubCell"/>
</dbReference>
<dbReference type="OrthoDB" id="1470350at2759"/>
<dbReference type="Gene3D" id="1.10.630.10">
    <property type="entry name" value="Cytochrome P450"/>
    <property type="match status" value="1"/>
</dbReference>
<keyword evidence="15" id="KW-1185">Reference proteome</keyword>
<dbReference type="GO" id="GO:0004497">
    <property type="term" value="F:monooxygenase activity"/>
    <property type="evidence" value="ECO:0007669"/>
    <property type="project" value="UniProtKB-KW"/>
</dbReference>
<dbReference type="Proteomes" id="UP000652761">
    <property type="component" value="Unassembled WGS sequence"/>
</dbReference>
<dbReference type="InterPro" id="IPR002401">
    <property type="entry name" value="Cyt_P450_E_grp-I"/>
</dbReference>
<dbReference type="PRINTS" id="PR00385">
    <property type="entry name" value="P450"/>
</dbReference>
<keyword evidence="10 13" id="KW-0472">Membrane</keyword>
<evidence type="ECO:0000256" key="11">
    <source>
        <dbReference type="PIRSR" id="PIRSR602401-1"/>
    </source>
</evidence>
<dbReference type="GO" id="GO:0006629">
    <property type="term" value="P:lipid metabolic process"/>
    <property type="evidence" value="ECO:0007669"/>
    <property type="project" value="UniProtKB-ARBA"/>
</dbReference>
<dbReference type="InterPro" id="IPR017972">
    <property type="entry name" value="Cyt_P450_CS"/>
</dbReference>
<organism evidence="14 15">
    <name type="scientific">Colocasia esculenta</name>
    <name type="common">Wild taro</name>
    <name type="synonym">Arum esculentum</name>
    <dbReference type="NCBI Taxonomy" id="4460"/>
    <lineage>
        <taxon>Eukaryota</taxon>
        <taxon>Viridiplantae</taxon>
        <taxon>Streptophyta</taxon>
        <taxon>Embryophyta</taxon>
        <taxon>Tracheophyta</taxon>
        <taxon>Spermatophyta</taxon>
        <taxon>Magnoliopsida</taxon>
        <taxon>Liliopsida</taxon>
        <taxon>Araceae</taxon>
        <taxon>Aroideae</taxon>
        <taxon>Colocasieae</taxon>
        <taxon>Colocasia</taxon>
    </lineage>
</organism>
<comment type="caution">
    <text evidence="14">The sequence shown here is derived from an EMBL/GenBank/DDBJ whole genome shotgun (WGS) entry which is preliminary data.</text>
</comment>
<keyword evidence="4 13" id="KW-0812">Transmembrane</keyword>
<evidence type="ECO:0000313" key="15">
    <source>
        <dbReference type="Proteomes" id="UP000652761"/>
    </source>
</evidence>
<keyword evidence="7 12" id="KW-0560">Oxidoreductase</keyword>
<comment type="similarity">
    <text evidence="2 12">Belongs to the cytochrome P450 family.</text>
</comment>
<dbReference type="GO" id="GO:0005506">
    <property type="term" value="F:iron ion binding"/>
    <property type="evidence" value="ECO:0007669"/>
    <property type="project" value="InterPro"/>
</dbReference>
<evidence type="ECO:0000256" key="6">
    <source>
        <dbReference type="ARBA" id="ARBA00022989"/>
    </source>
</evidence>
<dbReference type="GO" id="GO:0020037">
    <property type="term" value="F:heme binding"/>
    <property type="evidence" value="ECO:0007669"/>
    <property type="project" value="InterPro"/>
</dbReference>